<dbReference type="InterPro" id="IPR029498">
    <property type="entry name" value="HeLo_dom"/>
</dbReference>
<keyword evidence="4" id="KW-1185">Reference proteome</keyword>
<feature type="compositionally biased region" description="Basic and acidic residues" evidence="1">
    <location>
        <begin position="248"/>
        <end position="259"/>
    </location>
</feature>
<feature type="compositionally biased region" description="Basic and acidic residues" evidence="1">
    <location>
        <begin position="305"/>
        <end position="314"/>
    </location>
</feature>
<name>A0A0N1H3Z2_9EURO</name>
<feature type="compositionally biased region" description="Basic and acidic residues" evidence="1">
    <location>
        <begin position="225"/>
        <end position="239"/>
    </location>
</feature>
<dbReference type="VEuPathDB" id="FungiDB:AB675_11444"/>
<dbReference type="InterPro" id="IPR038305">
    <property type="entry name" value="HeLo_sf"/>
</dbReference>
<dbReference type="STRING" id="1664694.A0A0N1H3Z2"/>
<dbReference type="Gene3D" id="1.20.120.1020">
    <property type="entry name" value="Prion-inhibition and propagation, HeLo domain"/>
    <property type="match status" value="1"/>
</dbReference>
<evidence type="ECO:0000313" key="3">
    <source>
        <dbReference type="EMBL" id="KPI39893.1"/>
    </source>
</evidence>
<dbReference type="RefSeq" id="XP_017999856.1">
    <property type="nucleotide sequence ID" value="XM_018140291.1"/>
</dbReference>
<dbReference type="EMBL" id="LFJN01000013">
    <property type="protein sequence ID" value="KPI39893.1"/>
    <property type="molecule type" value="Genomic_DNA"/>
</dbReference>
<dbReference type="OrthoDB" id="4157928at2759"/>
<sequence length="329" mass="37678">MEPIGFAIGVVGLGGLVSTCIHSYAKLQHMLNMAEETDFAINKMDIERIRFLQWAESCRDTDNCSKTSRRTGSYADPVIQKTLQHMLISLGRAATLQQKYGVTDRRDSRNYNKNGNKIGFRSKVGYAISGREEFEEIIAQLSYYNERLPTLIPSRKARQEIARALSRRPQLFEDDEAWDNDDPPAWGNGAAGVAAQIATTMEHGLRRRREQSRDRGLGARQMKRVYFDDGDQKQAKESSQDYGSSRPRYTDDRYQARYDGDDDDYDGYDYIRRDLAPPPSYSKSQYSSKSRHSNNSYASNISRKSNSDAAREMWGDLTFRNRGSRSTYR</sequence>
<gene>
    <name evidence="3" type="ORF">AB675_11444</name>
</gene>
<accession>A0A0N1H3Z2</accession>
<protein>
    <recommendedName>
        <fullName evidence="2">Prion-inhibition and propagation HeLo domain-containing protein</fullName>
    </recommendedName>
</protein>
<dbReference type="AlphaFoldDB" id="A0A0N1H3Z2"/>
<evidence type="ECO:0000313" key="4">
    <source>
        <dbReference type="Proteomes" id="UP000038010"/>
    </source>
</evidence>
<comment type="caution">
    <text evidence="3">The sequence shown here is derived from an EMBL/GenBank/DDBJ whole genome shotgun (WGS) entry which is preliminary data.</text>
</comment>
<organism evidence="3 4">
    <name type="scientific">Cyphellophora attinorum</name>
    <dbReference type="NCBI Taxonomy" id="1664694"/>
    <lineage>
        <taxon>Eukaryota</taxon>
        <taxon>Fungi</taxon>
        <taxon>Dikarya</taxon>
        <taxon>Ascomycota</taxon>
        <taxon>Pezizomycotina</taxon>
        <taxon>Eurotiomycetes</taxon>
        <taxon>Chaetothyriomycetidae</taxon>
        <taxon>Chaetothyriales</taxon>
        <taxon>Cyphellophoraceae</taxon>
        <taxon>Cyphellophora</taxon>
    </lineage>
</organism>
<evidence type="ECO:0000256" key="1">
    <source>
        <dbReference type="SAM" id="MobiDB-lite"/>
    </source>
</evidence>
<dbReference type="Proteomes" id="UP000038010">
    <property type="component" value="Unassembled WGS sequence"/>
</dbReference>
<feature type="domain" description="Prion-inhibition and propagation HeLo" evidence="2">
    <location>
        <begin position="5"/>
        <end position="164"/>
    </location>
</feature>
<feature type="compositionally biased region" description="Low complexity" evidence="1">
    <location>
        <begin position="281"/>
        <end position="299"/>
    </location>
</feature>
<proteinExistence type="predicted"/>
<dbReference type="Pfam" id="PF14479">
    <property type="entry name" value="HeLo"/>
    <property type="match status" value="1"/>
</dbReference>
<reference evidence="3 4" key="1">
    <citation type="submission" date="2015-06" db="EMBL/GenBank/DDBJ databases">
        <title>Draft genome of the ant-associated black yeast Phialophora attae CBS 131958.</title>
        <authorList>
            <person name="Moreno L.F."/>
            <person name="Stielow B.J."/>
            <person name="de Hoog S."/>
            <person name="Vicente V.A."/>
            <person name="Weiss V.A."/>
            <person name="de Vries M."/>
            <person name="Cruz L.M."/>
            <person name="Souza E.M."/>
        </authorList>
    </citation>
    <scope>NUCLEOTIDE SEQUENCE [LARGE SCALE GENOMIC DNA]</scope>
    <source>
        <strain evidence="3 4">CBS 131958</strain>
    </source>
</reference>
<feature type="region of interest" description="Disordered" evidence="1">
    <location>
        <begin position="202"/>
        <end position="329"/>
    </location>
</feature>
<dbReference type="GeneID" id="28732172"/>
<evidence type="ECO:0000259" key="2">
    <source>
        <dbReference type="Pfam" id="PF14479"/>
    </source>
</evidence>